<evidence type="ECO:0000259" key="8">
    <source>
        <dbReference type="Pfam" id="PF12704"/>
    </source>
</evidence>
<organism evidence="9 10">
    <name type="scientific">Runella rosea</name>
    <dbReference type="NCBI Taxonomy" id="2259595"/>
    <lineage>
        <taxon>Bacteria</taxon>
        <taxon>Pseudomonadati</taxon>
        <taxon>Bacteroidota</taxon>
        <taxon>Cytophagia</taxon>
        <taxon>Cytophagales</taxon>
        <taxon>Spirosomataceae</taxon>
        <taxon>Runella</taxon>
    </lineage>
</organism>
<evidence type="ECO:0000256" key="2">
    <source>
        <dbReference type="ARBA" id="ARBA00022475"/>
    </source>
</evidence>
<dbReference type="AlphaFoldDB" id="A0A344TLT8"/>
<sequence length="808" mass="90159">MLKNYVTTALRALKRDWNYSLINIAGLTFALACCLMLFLAIRYELSYDQHNANADRTYRIITFNKTSEGDDRNTGLPLPALAALRNDFPELKHQVTMVYDLYGALVRVNNQKANKFQEEGSVIAFIEPEYFQLFDYQWKAGNAKAALKNPNTVVLTERIAKKYFGDADPMGKSIKIENKMDFVVTGIVKDPPATTSLPFEVLLSFASLKQYGANGDWESWGSTYSGAQIYLALPEKVTAARMQQRLVPFVNKYLESDDAKEIQYELQPLTDLHFDTRTENPASRTVSKQMIWAMALIGLFILITACVNFINLATAQALRRAKEVGVRKVLGSSRFQLVRQFLSETGLMTGFAIVLAFLVAYLSMSHVAELLDIKASALVLFDPVVVGFVLLLALVTTVLAGFYPALVLSGYQPILALKGKMRTTGGNQLSLRRGLIIFQFAISQMLVIGTIIAYNQMTHLRSADLGYDKEAVLTINIPERKPGQLETLRAQLAALPNVKSLSYGISVPSSDGNWWSSFRFENAEKPADFSIVMRMADTSYINTYGLKLIAGRMYLPADTIREVIVNESFVKKMGFQNPNDIIGKHLSVGGRSRVKKPIVGVVKDFNTFSLHQETNPCVLTTRRDTYQSLGIKLSTQRGGTEAISQLIGQVETTWNATFPDFAFKYEFLDDKLNNFYKNEERMYALFRLLASIAIFIGCLGLYGVVAFMAESRTKEVGIRKVLGASTGQIVSLFSVEFIGLVLIALIIASPVAWYVMNKWLADFPYKIDIEWWVFAATALLAVSVAFLTVSFQSIKAALMNPVTSLKSE</sequence>
<dbReference type="Pfam" id="PF02687">
    <property type="entry name" value="FtsX"/>
    <property type="match status" value="2"/>
</dbReference>
<evidence type="ECO:0000256" key="5">
    <source>
        <dbReference type="ARBA" id="ARBA00023136"/>
    </source>
</evidence>
<name>A0A344TLT8_9BACT</name>
<proteinExistence type="predicted"/>
<feature type="transmembrane region" description="Helical" evidence="6">
    <location>
        <begin position="21"/>
        <end position="41"/>
    </location>
</feature>
<accession>A0A344TLT8</accession>
<gene>
    <name evidence="9" type="ORF">DR864_18640</name>
</gene>
<dbReference type="Pfam" id="PF12704">
    <property type="entry name" value="MacB_PCD"/>
    <property type="match status" value="1"/>
</dbReference>
<dbReference type="GO" id="GO:0022857">
    <property type="term" value="F:transmembrane transporter activity"/>
    <property type="evidence" value="ECO:0007669"/>
    <property type="project" value="TreeGrafter"/>
</dbReference>
<feature type="domain" description="ABC3 transporter permease C-terminal" evidence="7">
    <location>
        <begin position="689"/>
        <end position="801"/>
    </location>
</feature>
<keyword evidence="3 6" id="KW-0812">Transmembrane</keyword>
<dbReference type="GO" id="GO:0005886">
    <property type="term" value="C:plasma membrane"/>
    <property type="evidence" value="ECO:0007669"/>
    <property type="project" value="UniProtKB-SubCell"/>
</dbReference>
<feature type="transmembrane region" description="Helical" evidence="6">
    <location>
        <begin position="729"/>
        <end position="751"/>
    </location>
</feature>
<dbReference type="EMBL" id="CP030850">
    <property type="protein sequence ID" value="AXE19609.1"/>
    <property type="molecule type" value="Genomic_DNA"/>
</dbReference>
<evidence type="ECO:0000256" key="3">
    <source>
        <dbReference type="ARBA" id="ARBA00022692"/>
    </source>
</evidence>
<keyword evidence="4 6" id="KW-1133">Transmembrane helix</keyword>
<keyword evidence="10" id="KW-1185">Reference proteome</keyword>
<dbReference type="InterPro" id="IPR003838">
    <property type="entry name" value="ABC3_permease_C"/>
</dbReference>
<feature type="domain" description="ABC3 transporter permease C-terminal" evidence="7">
    <location>
        <begin position="296"/>
        <end position="412"/>
    </location>
</feature>
<dbReference type="PANTHER" id="PTHR30572">
    <property type="entry name" value="MEMBRANE COMPONENT OF TRANSPORTER-RELATED"/>
    <property type="match status" value="1"/>
</dbReference>
<feature type="domain" description="MacB-like periplasmic core" evidence="8">
    <location>
        <begin position="20"/>
        <end position="246"/>
    </location>
</feature>
<feature type="transmembrane region" description="Helical" evidence="6">
    <location>
        <begin position="684"/>
        <end position="708"/>
    </location>
</feature>
<feature type="transmembrane region" description="Helical" evidence="6">
    <location>
        <begin position="771"/>
        <end position="791"/>
    </location>
</feature>
<feature type="transmembrane region" description="Helical" evidence="6">
    <location>
        <begin position="435"/>
        <end position="454"/>
    </location>
</feature>
<dbReference type="InterPro" id="IPR025857">
    <property type="entry name" value="MacB_PCD"/>
</dbReference>
<dbReference type="Proteomes" id="UP000251993">
    <property type="component" value="Chromosome"/>
</dbReference>
<reference evidence="9 10" key="1">
    <citation type="submission" date="2018-07" db="EMBL/GenBank/DDBJ databases">
        <title>Genome sequencing of Runella.</title>
        <authorList>
            <person name="Baek M.-G."/>
            <person name="Yi H."/>
        </authorList>
    </citation>
    <scope>NUCLEOTIDE SEQUENCE [LARGE SCALE GENOMIC DNA]</scope>
    <source>
        <strain evidence="9 10">HYN0085</strain>
    </source>
</reference>
<evidence type="ECO:0000313" key="10">
    <source>
        <dbReference type="Proteomes" id="UP000251993"/>
    </source>
</evidence>
<evidence type="ECO:0000256" key="6">
    <source>
        <dbReference type="SAM" id="Phobius"/>
    </source>
</evidence>
<feature type="transmembrane region" description="Helical" evidence="6">
    <location>
        <begin position="384"/>
        <end position="414"/>
    </location>
</feature>
<dbReference type="OrthoDB" id="5933722at2"/>
<keyword evidence="2" id="KW-1003">Cell membrane</keyword>
<feature type="transmembrane region" description="Helical" evidence="6">
    <location>
        <begin position="290"/>
        <end position="312"/>
    </location>
</feature>
<comment type="subcellular location">
    <subcellularLocation>
        <location evidence="1">Cell membrane</location>
        <topology evidence="1">Multi-pass membrane protein</topology>
    </subcellularLocation>
</comment>
<evidence type="ECO:0000259" key="7">
    <source>
        <dbReference type="Pfam" id="PF02687"/>
    </source>
</evidence>
<dbReference type="InterPro" id="IPR050250">
    <property type="entry name" value="Macrolide_Exporter_MacB"/>
</dbReference>
<evidence type="ECO:0000256" key="4">
    <source>
        <dbReference type="ARBA" id="ARBA00022989"/>
    </source>
</evidence>
<dbReference type="KEGG" id="run:DR864_18640"/>
<feature type="transmembrane region" description="Helical" evidence="6">
    <location>
        <begin position="341"/>
        <end position="364"/>
    </location>
</feature>
<dbReference type="RefSeq" id="WP_114068378.1">
    <property type="nucleotide sequence ID" value="NZ_CP030850.1"/>
</dbReference>
<evidence type="ECO:0000313" key="9">
    <source>
        <dbReference type="EMBL" id="AXE19609.1"/>
    </source>
</evidence>
<protein>
    <submittedName>
        <fullName evidence="9">ABC transporter permease</fullName>
    </submittedName>
</protein>
<evidence type="ECO:0000256" key="1">
    <source>
        <dbReference type="ARBA" id="ARBA00004651"/>
    </source>
</evidence>
<dbReference type="PANTHER" id="PTHR30572:SF18">
    <property type="entry name" value="ABC-TYPE MACROLIDE FAMILY EXPORT SYSTEM PERMEASE COMPONENT 2"/>
    <property type="match status" value="1"/>
</dbReference>
<keyword evidence="5 6" id="KW-0472">Membrane</keyword>
<dbReference type="PROSITE" id="PS51257">
    <property type="entry name" value="PROKAR_LIPOPROTEIN"/>
    <property type="match status" value="1"/>
</dbReference>